<dbReference type="PANTHER" id="PTHR33295">
    <property type="entry name" value="ATPASE"/>
    <property type="match status" value="1"/>
</dbReference>
<name>A0A938WIA5_9BACT</name>
<dbReference type="EMBL" id="JACJJL010000001">
    <property type="protein sequence ID" value="MBM6660179.1"/>
    <property type="molecule type" value="Genomic_DNA"/>
</dbReference>
<dbReference type="Pfam" id="PF13635">
    <property type="entry name" value="DUF4143"/>
    <property type="match status" value="1"/>
</dbReference>
<gene>
    <name evidence="3" type="ORF">H6B30_00165</name>
</gene>
<sequence length="436" mass="49936">MEIYRSILKDLAAWKDSRFRKPLVLQGARQVGKSWVLNKFGKDCFDNCVYVNFDTMPEIKQDFARTKDPKRLINVLSMVSGMKIEPGRTLVILDEIQECNDALNSLKYFCEQAPEYAIVCAGSLLGVALNRQEASFPVGKVDFMHMCPVSFSEYLAATNPDLAEILQGITDIEPLPEVIHSKLVDAYKTYLVLGGMPEAVSRYADTYDWKQVDAILQNILIAYSLDFSKHIAARDIPRVFAVWNNIEGHLARDNRKFRYTEIQKGARAREYENAIEWLCLAGLTHRVFCVNTPRIPLAAYKNSSYFKMYLSDVGLLRSKFRLEPTSVLLGDRLFTEFKGVLSENYVLTSLVRQFGEEQFYWSSGNTAEIEFMLQYNGSIIPVEVKSGNSVTAKSLSEYRKKYEPDIAIRFSTRNLRKDDNLINIPLYLTDRLKDFL</sequence>
<dbReference type="AlphaFoldDB" id="A0A938WIA5"/>
<evidence type="ECO:0000313" key="3">
    <source>
        <dbReference type="EMBL" id="MBM6660179.1"/>
    </source>
</evidence>
<organism evidence="3 4">
    <name type="scientific">Marseilla massiliensis</name>
    <dbReference type="NCBI Taxonomy" id="1841864"/>
    <lineage>
        <taxon>Bacteria</taxon>
        <taxon>Pseudomonadati</taxon>
        <taxon>Bacteroidota</taxon>
        <taxon>Bacteroidia</taxon>
        <taxon>Bacteroidales</taxon>
        <taxon>Prevotellaceae</taxon>
        <taxon>Marseilla</taxon>
    </lineage>
</organism>
<evidence type="ECO:0000313" key="4">
    <source>
        <dbReference type="Proteomes" id="UP000764045"/>
    </source>
</evidence>
<accession>A0A938WIA5</accession>
<keyword evidence="3" id="KW-0547">Nucleotide-binding</keyword>
<dbReference type="InterPro" id="IPR025420">
    <property type="entry name" value="DUF4143"/>
</dbReference>
<dbReference type="InterPro" id="IPR041682">
    <property type="entry name" value="AAA_14"/>
</dbReference>
<dbReference type="InterPro" id="IPR027417">
    <property type="entry name" value="P-loop_NTPase"/>
</dbReference>
<dbReference type="RefSeq" id="WP_205106701.1">
    <property type="nucleotide sequence ID" value="NZ_JACJJL010000001.1"/>
</dbReference>
<reference evidence="3 4" key="1">
    <citation type="journal article" date="2021" name="Sci. Rep.">
        <title>The distribution of antibiotic resistance genes in chicken gut microbiota commensals.</title>
        <authorList>
            <person name="Juricova H."/>
            <person name="Matiasovicova J."/>
            <person name="Kubasova T."/>
            <person name="Cejkova D."/>
            <person name="Rychlik I."/>
        </authorList>
    </citation>
    <scope>NUCLEOTIDE SEQUENCE [LARGE SCALE GENOMIC DNA]</scope>
    <source>
        <strain evidence="3 4">An819</strain>
    </source>
</reference>
<dbReference type="SUPFAM" id="SSF52540">
    <property type="entry name" value="P-loop containing nucleoside triphosphate hydrolases"/>
    <property type="match status" value="1"/>
</dbReference>
<comment type="caution">
    <text evidence="3">The sequence shown here is derived from an EMBL/GenBank/DDBJ whole genome shotgun (WGS) entry which is preliminary data.</text>
</comment>
<dbReference type="Pfam" id="PF13173">
    <property type="entry name" value="AAA_14"/>
    <property type="match status" value="1"/>
</dbReference>
<protein>
    <submittedName>
        <fullName evidence="3">ATP-binding protein</fullName>
    </submittedName>
</protein>
<dbReference type="PANTHER" id="PTHR33295:SF7">
    <property type="entry name" value="ATPASE"/>
    <property type="match status" value="1"/>
</dbReference>
<feature type="domain" description="AAA" evidence="1">
    <location>
        <begin position="20"/>
        <end position="155"/>
    </location>
</feature>
<evidence type="ECO:0000259" key="1">
    <source>
        <dbReference type="Pfam" id="PF13173"/>
    </source>
</evidence>
<dbReference type="Proteomes" id="UP000764045">
    <property type="component" value="Unassembled WGS sequence"/>
</dbReference>
<feature type="domain" description="DUF4143" evidence="2">
    <location>
        <begin position="226"/>
        <end position="387"/>
    </location>
</feature>
<keyword evidence="3" id="KW-0067">ATP-binding</keyword>
<proteinExistence type="predicted"/>
<evidence type="ECO:0000259" key="2">
    <source>
        <dbReference type="Pfam" id="PF13635"/>
    </source>
</evidence>
<dbReference type="GO" id="GO:0005524">
    <property type="term" value="F:ATP binding"/>
    <property type="evidence" value="ECO:0007669"/>
    <property type="project" value="UniProtKB-KW"/>
</dbReference>
<keyword evidence="4" id="KW-1185">Reference proteome</keyword>